<evidence type="ECO:0000256" key="3">
    <source>
        <dbReference type="ARBA" id="ARBA00010136"/>
    </source>
</evidence>
<gene>
    <name evidence="16" type="ORF">G5V58_05985</name>
</gene>
<dbReference type="InterPro" id="IPR050344">
    <property type="entry name" value="Peptidase_M1_aminopeptidases"/>
</dbReference>
<dbReference type="GO" id="GO:0008270">
    <property type="term" value="F:zinc ion binding"/>
    <property type="evidence" value="ECO:0007669"/>
    <property type="project" value="InterPro"/>
</dbReference>
<evidence type="ECO:0000256" key="10">
    <source>
        <dbReference type="ARBA" id="ARBA00023049"/>
    </source>
</evidence>
<keyword evidence="9" id="KW-0862">Zinc</keyword>
<dbReference type="PANTHER" id="PTHR11533">
    <property type="entry name" value="PROTEASE M1 ZINC METALLOPROTEASE"/>
    <property type="match status" value="1"/>
</dbReference>
<feature type="chain" id="PRO_5026128198" description="Aminopeptidase N" evidence="13">
    <location>
        <begin position="29"/>
        <end position="475"/>
    </location>
</feature>
<dbReference type="InterPro" id="IPR006311">
    <property type="entry name" value="TAT_signal"/>
</dbReference>
<dbReference type="InterPro" id="IPR045357">
    <property type="entry name" value="Aminopeptidase_N-like_N"/>
</dbReference>
<feature type="domain" description="Peptidase M1 membrane alanine aminopeptidase" evidence="14">
    <location>
        <begin position="317"/>
        <end position="460"/>
    </location>
</feature>
<dbReference type="EC" id="3.4.11.2" evidence="4"/>
<dbReference type="SUPFAM" id="SSF55486">
    <property type="entry name" value="Metalloproteases ('zincins'), catalytic domain"/>
    <property type="match status" value="1"/>
</dbReference>
<keyword evidence="13" id="KW-0732">Signal</keyword>
<dbReference type="PANTHER" id="PTHR11533:SF297">
    <property type="entry name" value="AMINOPEPTIDASE N"/>
    <property type="match status" value="1"/>
</dbReference>
<evidence type="ECO:0000256" key="12">
    <source>
        <dbReference type="ARBA" id="ARBA00031533"/>
    </source>
</evidence>
<dbReference type="Gene3D" id="1.10.390.10">
    <property type="entry name" value="Neutral Protease Domain 2"/>
    <property type="match status" value="1"/>
</dbReference>
<comment type="catalytic activity">
    <reaction evidence="1">
        <text>Release of an N-terminal amino acid, Xaa-|-Yaa- from a peptide, amide or arylamide. Xaa is preferably Ala, but may be most amino acids including Pro (slow action). When a terminal hydrophobic residue is followed by a prolyl residue, the two may be released as an intact Xaa-Pro dipeptide.</text>
        <dbReference type="EC" id="3.4.11.2"/>
    </reaction>
</comment>
<sequence length="475" mass="51788">MTPRSRTLAAAAALLLAASLGGPAPAEAAPARSGAVGSAGIGDPYFPSDGNGGIDVQHYDVRVGYAFGPGRLTGRTALDVVATQDLTRFDLDFLLDVDSVRVDGRRAAFHRRGDHELRITPARPLVAGQAFRVVVRYADRPARHASRGERNWLSDSREVVAMNEPHMATWWFPANDHPRDKASFDITVTVPRGKQVVANGVLADRRRHDGRTTWHWSAAEPMATYLAFFAAGDFETRTGDCAGVPTYVAVSRHQPQPARRTAAGDLLQRTCDVLAAYTPVLGPYPFSTTGGLVTSLPVGFALENQTRPTYPALPGSTAPLVAHELAHQWFGDLVSVESWRDIWLNEGFAQFLQTYYTEVTGGQSAQDWLADTYRSFQDDKAFWDLPIDDPGADRIFDGAVYTRGAMAVQALRHRLGDAVFWPLLRTWLAQHAGGNGSVAQFQALAAATSGQDLTAFFDTWLRRRAVPAPTVENGF</sequence>
<evidence type="ECO:0000256" key="9">
    <source>
        <dbReference type="ARBA" id="ARBA00022833"/>
    </source>
</evidence>
<dbReference type="GO" id="GO:0016285">
    <property type="term" value="F:alanyl aminopeptidase activity"/>
    <property type="evidence" value="ECO:0007669"/>
    <property type="project" value="UniProtKB-EC"/>
</dbReference>
<dbReference type="EMBL" id="CP049257">
    <property type="protein sequence ID" value="QIG42380.1"/>
    <property type="molecule type" value="Genomic_DNA"/>
</dbReference>
<evidence type="ECO:0000256" key="8">
    <source>
        <dbReference type="ARBA" id="ARBA00022801"/>
    </source>
</evidence>
<dbReference type="PRINTS" id="PR00756">
    <property type="entry name" value="ALADIPTASE"/>
</dbReference>
<feature type="signal peptide" evidence="13">
    <location>
        <begin position="1"/>
        <end position="28"/>
    </location>
</feature>
<evidence type="ECO:0000313" key="17">
    <source>
        <dbReference type="Proteomes" id="UP000502996"/>
    </source>
</evidence>
<feature type="domain" description="Aminopeptidase N-like N-terminal" evidence="15">
    <location>
        <begin position="162"/>
        <end position="226"/>
    </location>
</feature>
<dbReference type="InterPro" id="IPR042097">
    <property type="entry name" value="Aminopeptidase_N-like_N_sf"/>
</dbReference>
<evidence type="ECO:0000256" key="2">
    <source>
        <dbReference type="ARBA" id="ARBA00001947"/>
    </source>
</evidence>
<dbReference type="GO" id="GO:0008237">
    <property type="term" value="F:metallopeptidase activity"/>
    <property type="evidence" value="ECO:0007669"/>
    <property type="project" value="UniProtKB-KW"/>
</dbReference>
<keyword evidence="6" id="KW-0645">Protease</keyword>
<dbReference type="RefSeq" id="WP_165229790.1">
    <property type="nucleotide sequence ID" value="NZ_CP049257.1"/>
</dbReference>
<dbReference type="Pfam" id="PF01433">
    <property type="entry name" value="Peptidase_M1"/>
    <property type="match status" value="1"/>
</dbReference>
<comment type="similarity">
    <text evidence="3">Belongs to the peptidase M1 family.</text>
</comment>
<evidence type="ECO:0000256" key="11">
    <source>
        <dbReference type="ARBA" id="ARBA00029811"/>
    </source>
</evidence>
<evidence type="ECO:0000256" key="1">
    <source>
        <dbReference type="ARBA" id="ARBA00000098"/>
    </source>
</evidence>
<dbReference type="Pfam" id="PF17900">
    <property type="entry name" value="Peptidase_M1_N"/>
    <property type="match status" value="1"/>
</dbReference>
<accession>A0A6G6WBG3</accession>
<proteinExistence type="inferred from homology"/>
<dbReference type="PROSITE" id="PS51318">
    <property type="entry name" value="TAT"/>
    <property type="match status" value="1"/>
</dbReference>
<dbReference type="Proteomes" id="UP000502996">
    <property type="component" value="Chromosome"/>
</dbReference>
<dbReference type="Gene3D" id="2.60.40.1730">
    <property type="entry name" value="tricorn interacting facor f3 domain"/>
    <property type="match status" value="1"/>
</dbReference>
<dbReference type="InterPro" id="IPR001930">
    <property type="entry name" value="Peptidase_M1"/>
</dbReference>
<evidence type="ECO:0000313" key="16">
    <source>
        <dbReference type="EMBL" id="QIG42380.1"/>
    </source>
</evidence>
<dbReference type="CDD" id="cd09603">
    <property type="entry name" value="M1_APN_like"/>
    <property type="match status" value="1"/>
</dbReference>
<evidence type="ECO:0000259" key="15">
    <source>
        <dbReference type="Pfam" id="PF17900"/>
    </source>
</evidence>
<evidence type="ECO:0000259" key="14">
    <source>
        <dbReference type="Pfam" id="PF01433"/>
    </source>
</evidence>
<evidence type="ECO:0000256" key="6">
    <source>
        <dbReference type="ARBA" id="ARBA00022670"/>
    </source>
</evidence>
<dbReference type="SUPFAM" id="SSF63737">
    <property type="entry name" value="Leukotriene A4 hydrolase N-terminal domain"/>
    <property type="match status" value="1"/>
</dbReference>
<protein>
    <recommendedName>
        <fullName evidence="5">Aminopeptidase N</fullName>
        <ecNumber evidence="4">3.4.11.2</ecNumber>
    </recommendedName>
    <alternativeName>
        <fullName evidence="11">Alanine aminopeptidase</fullName>
    </alternativeName>
    <alternativeName>
        <fullName evidence="12">Lysyl aminopeptidase</fullName>
    </alternativeName>
</protein>
<evidence type="ECO:0000256" key="4">
    <source>
        <dbReference type="ARBA" id="ARBA00012564"/>
    </source>
</evidence>
<dbReference type="InterPro" id="IPR027268">
    <property type="entry name" value="Peptidase_M4/M1_CTD_sf"/>
</dbReference>
<comment type="cofactor">
    <cofactor evidence="2">
        <name>Zn(2+)</name>
        <dbReference type="ChEBI" id="CHEBI:29105"/>
    </cofactor>
</comment>
<dbReference type="AlphaFoldDB" id="A0A6G6WBG3"/>
<organism evidence="16 17">
    <name type="scientific">Nocardioides anomalus</name>
    <dbReference type="NCBI Taxonomy" id="2712223"/>
    <lineage>
        <taxon>Bacteria</taxon>
        <taxon>Bacillati</taxon>
        <taxon>Actinomycetota</taxon>
        <taxon>Actinomycetes</taxon>
        <taxon>Propionibacteriales</taxon>
        <taxon>Nocardioidaceae</taxon>
        <taxon>Nocardioides</taxon>
    </lineage>
</organism>
<reference evidence="16 17" key="1">
    <citation type="submission" date="2020-02" db="EMBL/GenBank/DDBJ databases">
        <title>Full genome sequence of Nocardioides sp. R-3366.</title>
        <authorList>
            <person name="Im W.-T."/>
        </authorList>
    </citation>
    <scope>NUCLEOTIDE SEQUENCE [LARGE SCALE GENOMIC DNA]</scope>
    <source>
        <strain evidence="16 17">R-3366</strain>
    </source>
</reference>
<evidence type="ECO:0000256" key="13">
    <source>
        <dbReference type="SAM" id="SignalP"/>
    </source>
</evidence>
<keyword evidence="17" id="KW-1185">Reference proteome</keyword>
<name>A0A6G6WBG3_9ACTN</name>
<dbReference type="KEGG" id="nano:G5V58_05985"/>
<keyword evidence="7" id="KW-0479">Metal-binding</keyword>
<keyword evidence="8" id="KW-0378">Hydrolase</keyword>
<evidence type="ECO:0000256" key="7">
    <source>
        <dbReference type="ARBA" id="ARBA00022723"/>
    </source>
</evidence>
<dbReference type="InterPro" id="IPR014782">
    <property type="entry name" value="Peptidase_M1_dom"/>
</dbReference>
<dbReference type="GO" id="GO:0006508">
    <property type="term" value="P:proteolysis"/>
    <property type="evidence" value="ECO:0007669"/>
    <property type="project" value="UniProtKB-KW"/>
</dbReference>
<evidence type="ECO:0000256" key="5">
    <source>
        <dbReference type="ARBA" id="ARBA00015611"/>
    </source>
</evidence>
<keyword evidence="10" id="KW-0482">Metalloprotease</keyword>